<dbReference type="KEGG" id="prn:BW723_11585"/>
<dbReference type="OrthoDB" id="127805at2"/>
<dbReference type="InterPro" id="IPR014973">
    <property type="entry name" value="DUF1835"/>
</dbReference>
<organism evidence="2 3">
    <name type="scientific">Polaribacter reichenbachii</name>
    <dbReference type="NCBI Taxonomy" id="996801"/>
    <lineage>
        <taxon>Bacteria</taxon>
        <taxon>Pseudomonadati</taxon>
        <taxon>Bacteroidota</taxon>
        <taxon>Flavobacteriia</taxon>
        <taxon>Flavobacteriales</taxon>
        <taxon>Flavobacteriaceae</taxon>
    </lineage>
</organism>
<evidence type="ECO:0000313" key="3">
    <source>
        <dbReference type="Proteomes" id="UP000092612"/>
    </source>
</evidence>
<sequence>MGGSILHITNGDSTTNYLKKLKFKGEFITWREMLCEGKTTIDVGSESFWKNRYDFFKSSYKVSKQKFIDYTIKEYRNLCNEKQQKEIVLWFEYDLFCQINMIAVISWLKRYRKGHHISLVCSGKVGNSKRMYALPELNEKQIQSHFKNRMELTQDDIEYADYIWQLYCSDSPLRLETVYKFNPMSPFQYLTSAIEAHLLRFPSIANGLNKVENTILETALNKKPTSKNELISQLLKDGDAYGFGDLQYENKINDLRKLFHSFNPVKLSKKGKEVLENQINYYGQIRNDISYLGGSKKYSFLYHNQSNKLLQITS</sequence>
<dbReference type="EMBL" id="LSFL01000042">
    <property type="protein sequence ID" value="OBY61599.1"/>
    <property type="molecule type" value="Genomic_DNA"/>
</dbReference>
<dbReference type="AlphaFoldDB" id="A0A1B8TPS6"/>
<reference evidence="3" key="1">
    <citation type="submission" date="2016-02" db="EMBL/GenBank/DDBJ databases">
        <title>Paenibacillus sp. LPB0068, isolated from Crassostrea gigas.</title>
        <authorList>
            <person name="Shin S.-K."/>
            <person name="Yi H."/>
        </authorList>
    </citation>
    <scope>NUCLEOTIDE SEQUENCE [LARGE SCALE GENOMIC DNA]</scope>
    <source>
        <strain evidence="3">KCTC 23969</strain>
    </source>
</reference>
<dbReference type="STRING" id="996801.BW723_11585"/>
<keyword evidence="3" id="KW-1185">Reference proteome</keyword>
<proteinExistence type="predicted"/>
<comment type="caution">
    <text evidence="2">The sequence shown here is derived from an EMBL/GenBank/DDBJ whole genome shotgun (WGS) entry which is preliminary data.</text>
</comment>
<protein>
    <recommendedName>
        <fullName evidence="1">DUF1835 domain-containing protein</fullName>
    </recommendedName>
</protein>
<dbReference type="Proteomes" id="UP000092612">
    <property type="component" value="Unassembled WGS sequence"/>
</dbReference>
<name>A0A1B8TPS6_9FLAO</name>
<dbReference type="RefSeq" id="WP_068364638.1">
    <property type="nucleotide sequence ID" value="NZ_CP019337.1"/>
</dbReference>
<evidence type="ECO:0000259" key="1">
    <source>
        <dbReference type="Pfam" id="PF08874"/>
    </source>
</evidence>
<gene>
    <name evidence="2" type="ORF">LPB301_16190</name>
</gene>
<feature type="domain" description="DUF1835" evidence="1">
    <location>
        <begin position="6"/>
        <end position="111"/>
    </location>
</feature>
<accession>A0A1B8TPS6</accession>
<evidence type="ECO:0000313" key="2">
    <source>
        <dbReference type="EMBL" id="OBY61599.1"/>
    </source>
</evidence>
<dbReference type="Pfam" id="PF08874">
    <property type="entry name" value="DUF1835"/>
    <property type="match status" value="1"/>
</dbReference>